<dbReference type="Pfam" id="PF14031">
    <property type="entry name" value="D-ser_dehydrat"/>
    <property type="match status" value="1"/>
</dbReference>
<comment type="similarity">
    <text evidence="1">Belongs to the DSD1 family.</text>
</comment>
<evidence type="ECO:0000313" key="5">
    <source>
        <dbReference type="Proteomes" id="UP000294664"/>
    </source>
</evidence>
<dbReference type="InterPro" id="IPR042208">
    <property type="entry name" value="D-ser_dehydrat-like_sf"/>
</dbReference>
<gene>
    <name evidence="4" type="ORF">EDC64_107198</name>
</gene>
<reference evidence="4 5" key="1">
    <citation type="submission" date="2019-03" db="EMBL/GenBank/DDBJ databases">
        <title>Genomic Encyclopedia of Type Strains, Phase IV (KMG-IV): sequencing the most valuable type-strain genomes for metagenomic binning, comparative biology and taxonomic classification.</title>
        <authorList>
            <person name="Goeker M."/>
        </authorList>
    </citation>
    <scope>NUCLEOTIDE SEQUENCE [LARGE SCALE GENOMIC DNA]</scope>
    <source>
        <strain evidence="4 5">DSM 9035</strain>
    </source>
</reference>
<dbReference type="InterPro" id="IPR029066">
    <property type="entry name" value="PLP-binding_barrel"/>
</dbReference>
<dbReference type="GO" id="GO:0036088">
    <property type="term" value="P:D-serine catabolic process"/>
    <property type="evidence" value="ECO:0007669"/>
    <property type="project" value="TreeGrafter"/>
</dbReference>
<dbReference type="Pfam" id="PF01168">
    <property type="entry name" value="Ala_racemase_N"/>
    <property type="match status" value="1"/>
</dbReference>
<evidence type="ECO:0000259" key="3">
    <source>
        <dbReference type="SMART" id="SM01119"/>
    </source>
</evidence>
<dbReference type="Gene3D" id="3.20.20.10">
    <property type="entry name" value="Alanine racemase"/>
    <property type="match status" value="1"/>
</dbReference>
<dbReference type="InterPro" id="IPR051466">
    <property type="entry name" value="D-amino_acid_metab_enzyme"/>
</dbReference>
<protein>
    <submittedName>
        <fullName evidence="4">D-serine deaminase-like pyridoxal phosphate-dependent protein</fullName>
    </submittedName>
</protein>
<dbReference type="PANTHER" id="PTHR28004">
    <property type="entry name" value="ZGC:162816-RELATED"/>
    <property type="match status" value="1"/>
</dbReference>
<dbReference type="Proteomes" id="UP000294664">
    <property type="component" value="Unassembled WGS sequence"/>
</dbReference>
<sequence length="378" mass="38429">MNVPAGPLPKAGRSLSEEIGTPALLVDARGLDANIAAMAAACAGRRQRLRPHVKTHKCAEIARRQIAAGAVGVSCAKLSEAEAMADHGIADLLITTPVVGAGKPRRLAALATRARVIAVADSEACIAAYAAAAAAAGVVLETLVEVNVGQDRCGVAPGPAAAHLAAFIGAFPALRFAGLQGYQGRAQGIGGFAERKAAIARAADLLTVAADAVRAAGLPVGILTGGGTGSLAFDLAGDLLTELQPGSYVFMDTSYLGLDWDGAGAPPPFANALTVLTTVVSRVRPDRAIVDAGWKAISSDSGLPAVMGRDDLVFDFAGDEHGTLARRDGGPLDLAVGDTVELVPSHCDTTVALHDRLFVVAADGGIARWAVDARGRFD</sequence>
<feature type="domain" description="D-serine dehydratase-like" evidence="3">
    <location>
        <begin position="272"/>
        <end position="361"/>
    </location>
</feature>
<dbReference type="Gene3D" id="2.40.37.20">
    <property type="entry name" value="D-serine dehydratase-like domain"/>
    <property type="match status" value="1"/>
</dbReference>
<dbReference type="SUPFAM" id="SSF51419">
    <property type="entry name" value="PLP-binding barrel"/>
    <property type="match status" value="1"/>
</dbReference>
<dbReference type="AlphaFoldDB" id="A0A4R3LUU6"/>
<dbReference type="GO" id="GO:0008721">
    <property type="term" value="F:D-serine ammonia-lyase activity"/>
    <property type="evidence" value="ECO:0007669"/>
    <property type="project" value="TreeGrafter"/>
</dbReference>
<dbReference type="EMBL" id="SMAI01000007">
    <property type="protein sequence ID" value="TCT04380.1"/>
    <property type="molecule type" value="Genomic_DNA"/>
</dbReference>
<dbReference type="InterPro" id="IPR026956">
    <property type="entry name" value="D-ser_dehydrat-like_dom"/>
</dbReference>
<evidence type="ECO:0000313" key="4">
    <source>
        <dbReference type="EMBL" id="TCT04380.1"/>
    </source>
</evidence>
<dbReference type="CDD" id="cd06819">
    <property type="entry name" value="PLPDE_III_LS_D-TA"/>
    <property type="match status" value="1"/>
</dbReference>
<keyword evidence="2" id="KW-0456">Lyase</keyword>
<dbReference type="SMART" id="SM01119">
    <property type="entry name" value="D-ser_dehydrat"/>
    <property type="match status" value="1"/>
</dbReference>
<proteinExistence type="inferred from homology"/>
<comment type="caution">
    <text evidence="4">The sequence shown here is derived from an EMBL/GenBank/DDBJ whole genome shotgun (WGS) entry which is preliminary data.</text>
</comment>
<accession>A0A4R3LUU6</accession>
<evidence type="ECO:0000256" key="1">
    <source>
        <dbReference type="ARBA" id="ARBA00005323"/>
    </source>
</evidence>
<name>A0A4R3LUU6_9HYPH</name>
<evidence type="ECO:0000256" key="2">
    <source>
        <dbReference type="ARBA" id="ARBA00023239"/>
    </source>
</evidence>
<organism evidence="4 5">
    <name type="scientific">Aquabacter spiritensis</name>
    <dbReference type="NCBI Taxonomy" id="933073"/>
    <lineage>
        <taxon>Bacteria</taxon>
        <taxon>Pseudomonadati</taxon>
        <taxon>Pseudomonadota</taxon>
        <taxon>Alphaproteobacteria</taxon>
        <taxon>Hyphomicrobiales</taxon>
        <taxon>Xanthobacteraceae</taxon>
        <taxon>Aquabacter</taxon>
    </lineage>
</organism>
<dbReference type="RefSeq" id="WP_245504686.1">
    <property type="nucleotide sequence ID" value="NZ_SMAI01000007.1"/>
</dbReference>
<dbReference type="PANTHER" id="PTHR28004:SF2">
    <property type="entry name" value="D-SERINE DEHYDRATASE"/>
    <property type="match status" value="1"/>
</dbReference>
<keyword evidence="5" id="KW-1185">Reference proteome</keyword>
<dbReference type="InterPro" id="IPR001608">
    <property type="entry name" value="Ala_racemase_N"/>
</dbReference>